<organism evidence="3 4">
    <name type="scientific">Paenibacillus enshidis</name>
    <dbReference type="NCBI Taxonomy" id="1458439"/>
    <lineage>
        <taxon>Bacteria</taxon>
        <taxon>Bacillati</taxon>
        <taxon>Bacillota</taxon>
        <taxon>Bacilli</taxon>
        <taxon>Bacillales</taxon>
        <taxon>Paenibacillaceae</taxon>
        <taxon>Paenibacillus</taxon>
    </lineage>
</organism>
<feature type="domain" description="Copper amine oxidase-like N-terminal" evidence="2">
    <location>
        <begin position="32"/>
        <end position="138"/>
    </location>
</feature>
<dbReference type="Proteomes" id="UP001580346">
    <property type="component" value="Unassembled WGS sequence"/>
</dbReference>
<comment type="caution">
    <text evidence="3">The sequence shown here is derived from an EMBL/GenBank/DDBJ whole genome shotgun (WGS) entry which is preliminary data.</text>
</comment>
<accession>A0ABV5AW76</accession>
<evidence type="ECO:0000313" key="3">
    <source>
        <dbReference type="EMBL" id="MFB5268144.1"/>
    </source>
</evidence>
<dbReference type="SUPFAM" id="SSF55383">
    <property type="entry name" value="Copper amine oxidase, domain N"/>
    <property type="match status" value="1"/>
</dbReference>
<dbReference type="InterPro" id="IPR036582">
    <property type="entry name" value="Mao_N_sf"/>
</dbReference>
<keyword evidence="4" id="KW-1185">Reference proteome</keyword>
<dbReference type="Gene3D" id="3.30.457.10">
    <property type="entry name" value="Copper amine oxidase-like, N-terminal domain"/>
    <property type="match status" value="1"/>
</dbReference>
<name>A0ABV5AW76_9BACL</name>
<sequence>MKKKFIGFLAAMMVTVSFGTVASAAEKVITVQVNATKVVFPDGKPVLDGSRVLIPVRFVSEALGAKVDYKDKTVLIQQGENKISMKIDSSIVNRGSERILLDVPAKVKSNRTYVPLRFVSEALGASVDWNSAKSLVSITTGTNVPQPPKANDSVFAPFQFGEQTDLAKSLFKNNMKVANGTLTFTLPEDAGATYKGKKLKPGEKYSFPLGEGGITITKEYVKENTIEGYNIYMDMNHRSLRGEYQDLKNDVVVLYTLIQNNKMIGTAGTLTEVVDIADSL</sequence>
<evidence type="ECO:0000313" key="4">
    <source>
        <dbReference type="Proteomes" id="UP001580346"/>
    </source>
</evidence>
<evidence type="ECO:0000256" key="1">
    <source>
        <dbReference type="SAM" id="SignalP"/>
    </source>
</evidence>
<dbReference type="Pfam" id="PF07833">
    <property type="entry name" value="Cu_amine_oxidN1"/>
    <property type="match status" value="1"/>
</dbReference>
<proteinExistence type="predicted"/>
<dbReference type="RefSeq" id="WP_375356292.1">
    <property type="nucleotide sequence ID" value="NZ_JBHHMI010000013.1"/>
</dbReference>
<keyword evidence="1" id="KW-0732">Signal</keyword>
<feature type="chain" id="PRO_5046161874" evidence="1">
    <location>
        <begin position="25"/>
        <end position="280"/>
    </location>
</feature>
<evidence type="ECO:0000259" key="2">
    <source>
        <dbReference type="Pfam" id="PF07833"/>
    </source>
</evidence>
<dbReference type="InterPro" id="IPR012854">
    <property type="entry name" value="Cu_amine_oxidase-like_N"/>
</dbReference>
<feature type="signal peptide" evidence="1">
    <location>
        <begin position="1"/>
        <end position="24"/>
    </location>
</feature>
<gene>
    <name evidence="3" type="ORF">ACE41H_15355</name>
</gene>
<reference evidence="3 4" key="1">
    <citation type="submission" date="2024-09" db="EMBL/GenBank/DDBJ databases">
        <title>Paenibacillus zeirhizospherea sp. nov., isolated from surface of the maize (Zea mays) roots in a horticulture field, Hungary.</title>
        <authorList>
            <person name="Marton D."/>
            <person name="Farkas M."/>
            <person name="Bedics A."/>
            <person name="Toth E."/>
            <person name="Tancsics A."/>
            <person name="Boka K."/>
            <person name="Maroti G."/>
            <person name="Kriszt B."/>
            <person name="Cserhati M."/>
        </authorList>
    </citation>
    <scope>NUCLEOTIDE SEQUENCE [LARGE SCALE GENOMIC DNA]</scope>
    <source>
        <strain evidence="3 4">KCTC 33519</strain>
    </source>
</reference>
<protein>
    <submittedName>
        <fullName evidence="3">Copper amine oxidase N-terminal domain-containing protein</fullName>
    </submittedName>
</protein>
<dbReference type="EMBL" id="JBHHMI010000013">
    <property type="protein sequence ID" value="MFB5268144.1"/>
    <property type="molecule type" value="Genomic_DNA"/>
</dbReference>